<protein>
    <submittedName>
        <fullName evidence="2">Uncharacterized protein</fullName>
    </submittedName>
</protein>
<dbReference type="EMBL" id="CP019343">
    <property type="protein sequence ID" value="ARN75050.1"/>
    <property type="molecule type" value="Genomic_DNA"/>
</dbReference>
<organism evidence="2 3">
    <name type="scientific">Oceanicoccus sagamiensis</name>
    <dbReference type="NCBI Taxonomy" id="716816"/>
    <lineage>
        <taxon>Bacteria</taxon>
        <taxon>Pseudomonadati</taxon>
        <taxon>Pseudomonadota</taxon>
        <taxon>Gammaproteobacteria</taxon>
        <taxon>Cellvibrionales</taxon>
        <taxon>Spongiibacteraceae</taxon>
        <taxon>Oceanicoccus</taxon>
    </lineage>
</organism>
<reference evidence="2 3" key="1">
    <citation type="submission" date="2016-11" db="EMBL/GenBank/DDBJ databases">
        <title>Trade-off between light-utilization and light-protection in marine flavobacteria.</title>
        <authorList>
            <person name="Kumagai Y."/>
        </authorList>
    </citation>
    <scope>NUCLEOTIDE SEQUENCE [LARGE SCALE GENOMIC DNA]</scope>
    <source>
        <strain evidence="2 3">NBRC 107125</strain>
    </source>
</reference>
<accession>A0A1X9NAH4</accession>
<gene>
    <name evidence="2" type="ORF">BST96_13565</name>
</gene>
<sequence length="197" mass="20616">MLVGLLVSISSQAALLSQDDSVWGVGSLTLDQTTGLQWLDLNLSTNFSFNAMVAEQSEGGLYEGFRYATSSEVETLFVHAGIPEVNASSAANTASAQALISLMGGTKTFRNTVEIFAITGSSNPTGLNSAIIDHAFNDGVAFYDVNTATGPIYGADYSDASIGSWLVADAITPVPVPAAWLFFSSALVLLGGIKRHQ</sequence>
<dbReference type="AlphaFoldDB" id="A0A1X9NAH4"/>
<keyword evidence="1" id="KW-0472">Membrane</keyword>
<keyword evidence="1" id="KW-1133">Transmembrane helix</keyword>
<dbReference type="KEGG" id="osg:BST96_13565"/>
<keyword evidence="3" id="KW-1185">Reference proteome</keyword>
<keyword evidence="1" id="KW-0812">Transmembrane</keyword>
<dbReference type="Proteomes" id="UP000193450">
    <property type="component" value="Chromosome"/>
</dbReference>
<feature type="transmembrane region" description="Helical" evidence="1">
    <location>
        <begin position="174"/>
        <end position="193"/>
    </location>
</feature>
<evidence type="ECO:0000313" key="3">
    <source>
        <dbReference type="Proteomes" id="UP000193450"/>
    </source>
</evidence>
<evidence type="ECO:0000313" key="2">
    <source>
        <dbReference type="EMBL" id="ARN75050.1"/>
    </source>
</evidence>
<name>A0A1X9NAH4_9GAMM</name>
<proteinExistence type="predicted"/>
<evidence type="ECO:0000256" key="1">
    <source>
        <dbReference type="SAM" id="Phobius"/>
    </source>
</evidence>